<gene>
    <name evidence="8" type="ORF">AQJ30_33925</name>
</gene>
<evidence type="ECO:0000256" key="1">
    <source>
        <dbReference type="ARBA" id="ARBA00010641"/>
    </source>
</evidence>
<dbReference type="GO" id="GO:0006352">
    <property type="term" value="P:DNA-templated transcription initiation"/>
    <property type="evidence" value="ECO:0007669"/>
    <property type="project" value="InterPro"/>
</dbReference>
<dbReference type="SUPFAM" id="SSF88659">
    <property type="entry name" value="Sigma3 and sigma4 domains of RNA polymerase sigma factors"/>
    <property type="match status" value="1"/>
</dbReference>
<comment type="similarity">
    <text evidence="1">Belongs to the sigma-70 factor family. ECF subfamily.</text>
</comment>
<evidence type="ECO:0000313" key="9">
    <source>
        <dbReference type="Proteomes" id="UP000053271"/>
    </source>
</evidence>
<dbReference type="AlphaFoldDB" id="A0A101QPC7"/>
<dbReference type="Gene3D" id="1.10.10.10">
    <property type="entry name" value="Winged helix-like DNA-binding domain superfamily/Winged helix DNA-binding domain"/>
    <property type="match status" value="1"/>
</dbReference>
<keyword evidence="3" id="KW-0731">Sigma factor</keyword>
<evidence type="ECO:0000259" key="6">
    <source>
        <dbReference type="Pfam" id="PF04542"/>
    </source>
</evidence>
<feature type="domain" description="RNA polymerase sigma factor 70 region 4 type 2" evidence="7">
    <location>
        <begin position="104"/>
        <end position="151"/>
    </location>
</feature>
<organism evidence="8 9">
    <name type="scientific">Streptomyces longwoodensis</name>
    <dbReference type="NCBI Taxonomy" id="68231"/>
    <lineage>
        <taxon>Bacteria</taxon>
        <taxon>Bacillati</taxon>
        <taxon>Actinomycetota</taxon>
        <taxon>Actinomycetes</taxon>
        <taxon>Kitasatosporales</taxon>
        <taxon>Streptomycetaceae</taxon>
        <taxon>Streptomyces</taxon>
    </lineage>
</organism>
<feature type="domain" description="RNA polymerase sigma-70 region 2" evidence="6">
    <location>
        <begin position="15"/>
        <end position="76"/>
    </location>
</feature>
<dbReference type="CDD" id="cd06171">
    <property type="entry name" value="Sigma70_r4"/>
    <property type="match status" value="1"/>
</dbReference>
<dbReference type="PANTHER" id="PTHR43133">
    <property type="entry name" value="RNA POLYMERASE ECF-TYPE SIGMA FACTO"/>
    <property type="match status" value="1"/>
</dbReference>
<keyword evidence="5" id="KW-0804">Transcription</keyword>
<evidence type="ECO:0000313" key="8">
    <source>
        <dbReference type="EMBL" id="KUN33411.1"/>
    </source>
</evidence>
<dbReference type="InterPro" id="IPR013325">
    <property type="entry name" value="RNA_pol_sigma_r2"/>
</dbReference>
<dbReference type="GO" id="GO:0003677">
    <property type="term" value="F:DNA binding"/>
    <property type="evidence" value="ECO:0007669"/>
    <property type="project" value="UniProtKB-KW"/>
</dbReference>
<dbReference type="Pfam" id="PF04542">
    <property type="entry name" value="Sigma70_r2"/>
    <property type="match status" value="1"/>
</dbReference>
<accession>A0A101QPC7</accession>
<dbReference type="InterPro" id="IPR036388">
    <property type="entry name" value="WH-like_DNA-bd_sf"/>
</dbReference>
<evidence type="ECO:0000256" key="2">
    <source>
        <dbReference type="ARBA" id="ARBA00023015"/>
    </source>
</evidence>
<name>A0A101QPC7_9ACTN</name>
<dbReference type="InterPro" id="IPR014325">
    <property type="entry name" value="RNA_pol_sigma-E_actinobac"/>
</dbReference>
<dbReference type="InterPro" id="IPR013324">
    <property type="entry name" value="RNA_pol_sigma_r3/r4-like"/>
</dbReference>
<dbReference type="GO" id="GO:0016987">
    <property type="term" value="F:sigma factor activity"/>
    <property type="evidence" value="ECO:0007669"/>
    <property type="project" value="UniProtKB-KW"/>
</dbReference>
<proteinExistence type="inferred from homology"/>
<dbReference type="NCBIfam" id="TIGR02937">
    <property type="entry name" value="sigma70-ECF"/>
    <property type="match status" value="1"/>
</dbReference>
<keyword evidence="4" id="KW-0238">DNA-binding</keyword>
<dbReference type="InterPro" id="IPR039425">
    <property type="entry name" value="RNA_pol_sigma-70-like"/>
</dbReference>
<dbReference type="InterPro" id="IPR014284">
    <property type="entry name" value="RNA_pol_sigma-70_dom"/>
</dbReference>
<dbReference type="NCBIfam" id="TIGR02983">
    <property type="entry name" value="SigE-fam_strep"/>
    <property type="match status" value="1"/>
</dbReference>
<sequence length="169" mass="19118">MTPQEFDAFYAASFSRLTGQLYAMTGDWSEAQDVVQEAFVRAWDRRRTFDLGDAPEAWIRTTARRLAISRWRRLARGLHLAGRHHHEPRTVEPPTEEYLMLVIALRDLPEAQRTAMVLHHMCDLSIEQVATETGASVSAVKSRLARGRTALAARLGDQPPTSEEGRLHV</sequence>
<dbReference type="InterPro" id="IPR013249">
    <property type="entry name" value="RNA_pol_sigma70_r4_t2"/>
</dbReference>
<dbReference type="GeneID" id="91429578"/>
<dbReference type="STRING" id="68231.AQJ30_33925"/>
<evidence type="ECO:0000256" key="4">
    <source>
        <dbReference type="ARBA" id="ARBA00023125"/>
    </source>
</evidence>
<protein>
    <submittedName>
        <fullName evidence="8">RNA polymerase</fullName>
    </submittedName>
</protein>
<evidence type="ECO:0000256" key="5">
    <source>
        <dbReference type="ARBA" id="ARBA00023163"/>
    </source>
</evidence>
<dbReference type="Pfam" id="PF08281">
    <property type="entry name" value="Sigma70_r4_2"/>
    <property type="match status" value="1"/>
</dbReference>
<dbReference type="SUPFAM" id="SSF88946">
    <property type="entry name" value="Sigma2 domain of RNA polymerase sigma factors"/>
    <property type="match status" value="1"/>
</dbReference>
<dbReference type="InterPro" id="IPR007627">
    <property type="entry name" value="RNA_pol_sigma70_r2"/>
</dbReference>
<reference evidence="8 9" key="1">
    <citation type="submission" date="2015-10" db="EMBL/GenBank/DDBJ databases">
        <title>Draft genome sequence of Streptomyces longwoodensis DSM 41677, type strain for the species Streptomyces longwoodensis.</title>
        <authorList>
            <person name="Ruckert C."/>
            <person name="Winkler A."/>
            <person name="Kalinowski J."/>
            <person name="Kampfer P."/>
            <person name="Glaeser S."/>
        </authorList>
    </citation>
    <scope>NUCLEOTIDE SEQUENCE [LARGE SCALE GENOMIC DNA]</scope>
    <source>
        <strain evidence="8 9">DSM 41677</strain>
    </source>
</reference>
<dbReference type="Gene3D" id="1.10.1740.10">
    <property type="match status" value="1"/>
</dbReference>
<dbReference type="RefSeq" id="WP_067241559.1">
    <property type="nucleotide sequence ID" value="NZ_KQ948565.1"/>
</dbReference>
<evidence type="ECO:0000256" key="3">
    <source>
        <dbReference type="ARBA" id="ARBA00023082"/>
    </source>
</evidence>
<dbReference type="Proteomes" id="UP000053271">
    <property type="component" value="Unassembled WGS sequence"/>
</dbReference>
<dbReference type="EMBL" id="LMWS01000054">
    <property type="protein sequence ID" value="KUN33411.1"/>
    <property type="molecule type" value="Genomic_DNA"/>
</dbReference>
<dbReference type="PANTHER" id="PTHR43133:SF50">
    <property type="entry name" value="ECF RNA POLYMERASE SIGMA FACTOR SIGM"/>
    <property type="match status" value="1"/>
</dbReference>
<evidence type="ECO:0000259" key="7">
    <source>
        <dbReference type="Pfam" id="PF08281"/>
    </source>
</evidence>
<keyword evidence="2" id="KW-0805">Transcription regulation</keyword>
<comment type="caution">
    <text evidence="8">The sequence shown here is derived from an EMBL/GenBank/DDBJ whole genome shotgun (WGS) entry which is preliminary data.</text>
</comment>
<keyword evidence="9" id="KW-1185">Reference proteome</keyword>